<proteinExistence type="predicted"/>
<evidence type="ECO:0000313" key="1">
    <source>
        <dbReference type="EMBL" id="CAI37727.1"/>
    </source>
</evidence>
<dbReference type="AlphaFoldDB" id="Q4JTY0"/>
<evidence type="ECO:0000313" key="2">
    <source>
        <dbReference type="Proteomes" id="UP000000545"/>
    </source>
</evidence>
<dbReference type="KEGG" id="cjk:jk1554"/>
<sequence length="56" mass="5995">MAVRDAFVTHYLDTDSTSGTVSAYSSVTGQSYSMKCRDNGKYVTCTGGNNAIVYIS</sequence>
<gene>
    <name evidence="1" type="ordered locus">jk1554</name>
</gene>
<name>Q4JTY0_CORJK</name>
<keyword evidence="2" id="KW-1185">Reference proteome</keyword>
<protein>
    <submittedName>
        <fullName evidence="1">Uncharacterized protein</fullName>
    </submittedName>
</protein>
<organism evidence="1 2">
    <name type="scientific">Corynebacterium jeikeium (strain K411)</name>
    <dbReference type="NCBI Taxonomy" id="306537"/>
    <lineage>
        <taxon>Bacteria</taxon>
        <taxon>Bacillati</taxon>
        <taxon>Actinomycetota</taxon>
        <taxon>Actinomycetes</taxon>
        <taxon>Mycobacteriales</taxon>
        <taxon>Corynebacteriaceae</taxon>
        <taxon>Corynebacterium</taxon>
    </lineage>
</organism>
<dbReference type="EMBL" id="CR931997">
    <property type="protein sequence ID" value="CAI37727.1"/>
    <property type="molecule type" value="Genomic_DNA"/>
</dbReference>
<dbReference type="HOGENOM" id="CLU_3042405_0_0_11"/>
<dbReference type="Proteomes" id="UP000000545">
    <property type="component" value="Chromosome"/>
</dbReference>
<accession>Q4JTY0</accession>
<reference evidence="1 2" key="1">
    <citation type="journal article" date="2005" name="J. Bacteriol.">
        <title>Complete genome sequence and analysis of the multiresistant nosocomial pathogen Corynebacterium jeikeium K411, a lipid-requiring bacterium of the human skin flora.</title>
        <authorList>
            <person name="Tauch A."/>
            <person name="Kaiser O."/>
            <person name="Hain T."/>
            <person name="Goesmann A."/>
            <person name="Weisshaar B."/>
            <person name="Albersmeier A."/>
            <person name="Bekel T."/>
            <person name="Bischoff N."/>
            <person name="Brune I."/>
            <person name="Chakraborty T."/>
            <person name="Kalinowski J."/>
            <person name="Meyer F."/>
            <person name="Rupp O."/>
            <person name="Schneiker S."/>
            <person name="Viehoever P."/>
            <person name="Puehler A."/>
        </authorList>
    </citation>
    <scope>NUCLEOTIDE SEQUENCE [LARGE SCALE GENOMIC DNA]</scope>
    <source>
        <strain evidence="1 2">K411</strain>
    </source>
</reference>
<dbReference type="STRING" id="306537.jk1554"/>